<dbReference type="PANTHER" id="PTHR30244:SF39">
    <property type="entry name" value="BLR3650 PROTEIN"/>
    <property type="match status" value="1"/>
</dbReference>
<dbReference type="CDD" id="cd00616">
    <property type="entry name" value="AHBA_syn"/>
    <property type="match status" value="1"/>
</dbReference>
<evidence type="ECO:0000256" key="1">
    <source>
        <dbReference type="PIRSR" id="PIRSR000390-1"/>
    </source>
</evidence>
<dbReference type="PIRSF" id="PIRSF000390">
    <property type="entry name" value="PLP_StrS"/>
    <property type="match status" value="1"/>
</dbReference>
<evidence type="ECO:0000313" key="4">
    <source>
        <dbReference type="EMBL" id="BBE30551.1"/>
    </source>
</evidence>
<dbReference type="AlphaFoldDB" id="A0A7G1G2J2"/>
<feature type="active site" description="Proton acceptor" evidence="1">
    <location>
        <position position="190"/>
    </location>
</feature>
<proteinExistence type="inferred from homology"/>
<evidence type="ECO:0000256" key="3">
    <source>
        <dbReference type="RuleBase" id="RU004508"/>
    </source>
</evidence>
<dbReference type="Proteomes" id="UP000516361">
    <property type="component" value="Chromosome"/>
</dbReference>
<comment type="similarity">
    <text evidence="3">Belongs to the DegT/DnrJ/EryC1 family.</text>
</comment>
<dbReference type="InterPro" id="IPR015422">
    <property type="entry name" value="PyrdxlP-dep_Trfase_small"/>
</dbReference>
<dbReference type="EMBL" id="AP018712">
    <property type="protein sequence ID" value="BBE30551.1"/>
    <property type="molecule type" value="Genomic_DNA"/>
</dbReference>
<dbReference type="InterPro" id="IPR015421">
    <property type="entry name" value="PyrdxlP-dep_Trfase_major"/>
</dbReference>
<dbReference type="GO" id="GO:0030170">
    <property type="term" value="F:pyridoxal phosphate binding"/>
    <property type="evidence" value="ECO:0007669"/>
    <property type="project" value="TreeGrafter"/>
</dbReference>
<dbReference type="GO" id="GO:0008483">
    <property type="term" value="F:transaminase activity"/>
    <property type="evidence" value="ECO:0007669"/>
    <property type="project" value="TreeGrafter"/>
</dbReference>
<dbReference type="InterPro" id="IPR015424">
    <property type="entry name" value="PyrdxlP-dep_Trfase"/>
</dbReference>
<dbReference type="PANTHER" id="PTHR30244">
    <property type="entry name" value="TRANSAMINASE"/>
    <property type="match status" value="1"/>
</dbReference>
<reference evidence="4 5" key="1">
    <citation type="submission" date="2018-06" db="EMBL/GenBank/DDBJ databases">
        <title>Genome sequencing of Oceanotoga sp. sy52.</title>
        <authorList>
            <person name="Mori K."/>
        </authorList>
    </citation>
    <scope>NUCLEOTIDE SEQUENCE [LARGE SCALE GENOMIC DNA]</scope>
    <source>
        <strain evidence="5">sy52</strain>
    </source>
</reference>
<keyword evidence="2 3" id="KW-0663">Pyridoxal phosphate</keyword>
<evidence type="ECO:0000256" key="2">
    <source>
        <dbReference type="PIRSR" id="PIRSR000390-2"/>
    </source>
</evidence>
<dbReference type="Gene3D" id="3.40.640.10">
    <property type="entry name" value="Type I PLP-dependent aspartate aminotransferase-like (Major domain)"/>
    <property type="match status" value="1"/>
</dbReference>
<protein>
    <submittedName>
        <fullName evidence="4">Polysaccharide biosynthesis protein</fullName>
    </submittedName>
</protein>
<dbReference type="KEGG" id="ocy:OSSY52_06920"/>
<dbReference type="Gene3D" id="3.90.1150.10">
    <property type="entry name" value="Aspartate Aminotransferase, domain 1"/>
    <property type="match status" value="1"/>
</dbReference>
<dbReference type="Pfam" id="PF01041">
    <property type="entry name" value="DegT_DnrJ_EryC1"/>
    <property type="match status" value="2"/>
</dbReference>
<gene>
    <name evidence="4" type="ORF">OSSY52_06920</name>
</gene>
<dbReference type="InParanoid" id="A0A7G1G2J2"/>
<evidence type="ECO:0000313" key="5">
    <source>
        <dbReference type="Proteomes" id="UP000516361"/>
    </source>
</evidence>
<accession>A0A7G1G2J2</accession>
<dbReference type="GO" id="GO:0000271">
    <property type="term" value="P:polysaccharide biosynthetic process"/>
    <property type="evidence" value="ECO:0007669"/>
    <property type="project" value="TreeGrafter"/>
</dbReference>
<dbReference type="InterPro" id="IPR000653">
    <property type="entry name" value="DegT/StrS_aminotransferase"/>
</dbReference>
<sequence>MFVPLSKPYITNDEKKYVNNVLDSNYLALGPYLKKFEESFIEFTKSKYCVGVNSGTSALQLILKATGFTKNNGMIVTPFTFISSSNVAIYENGHPVFVDIDPYTYNISIEELKKLIKNGNKITKVPYNEIKSFMGVDIFGQPIDWDEVYKILPNNIDIIEDSCEALGSEYKGKKTGTFGIAGTFAFYPNKQITTGEGGVIITNNEEISKLCRSMANQGRGDSMEWLEHVRIGYNYRLDEMSAAMGYAQMKKINEILLLREKVADNYHNLFKDESRIILPKIEKYTTKMSWFVYVIRLDLNWISKFIKIPNWVKEFKVSEKIDKEEWKKLIYKIKEIHKLFLKKLNEKGVQSKNYFSPVHLQPFYKELYGYEYGDYPITELISSLTVAIPFYSNISIQEQEYVVLKIKEVLEEIENEISYKA</sequence>
<dbReference type="RefSeq" id="WP_190615634.1">
    <property type="nucleotide sequence ID" value="NZ_AP018712.1"/>
</dbReference>
<dbReference type="SUPFAM" id="SSF53383">
    <property type="entry name" value="PLP-dependent transferases"/>
    <property type="match status" value="1"/>
</dbReference>
<feature type="modified residue" description="N6-(pyridoxal phosphate)lysine" evidence="2">
    <location>
        <position position="190"/>
    </location>
</feature>
<keyword evidence="5" id="KW-1185">Reference proteome</keyword>
<organism evidence="4 5">
    <name type="scientific">Tepiditoga spiralis</name>
    <dbReference type="NCBI Taxonomy" id="2108365"/>
    <lineage>
        <taxon>Bacteria</taxon>
        <taxon>Thermotogati</taxon>
        <taxon>Thermotogota</taxon>
        <taxon>Thermotogae</taxon>
        <taxon>Petrotogales</taxon>
        <taxon>Petrotogaceae</taxon>
        <taxon>Tepiditoga</taxon>
    </lineage>
</organism>
<name>A0A7G1G2J2_9BACT</name>